<dbReference type="SUPFAM" id="SSF88723">
    <property type="entry name" value="PIN domain-like"/>
    <property type="match status" value="1"/>
</dbReference>
<dbReference type="GO" id="GO:0090729">
    <property type="term" value="F:toxin activity"/>
    <property type="evidence" value="ECO:0007669"/>
    <property type="project" value="UniProtKB-KW"/>
</dbReference>
<feature type="domain" description="PIN" evidence="9">
    <location>
        <begin position="5"/>
        <end position="122"/>
    </location>
</feature>
<dbReference type="RefSeq" id="WP_092625834.1">
    <property type="nucleotide sequence ID" value="NZ_FNFM01000001.1"/>
</dbReference>
<dbReference type="Pfam" id="PF01850">
    <property type="entry name" value="PIN"/>
    <property type="match status" value="1"/>
</dbReference>
<dbReference type="InterPro" id="IPR029060">
    <property type="entry name" value="PIN-like_dom_sf"/>
</dbReference>
<name>A0A1G8W1N1_ACTMZ</name>
<evidence type="ECO:0000259" key="9">
    <source>
        <dbReference type="Pfam" id="PF01850"/>
    </source>
</evidence>
<evidence type="ECO:0000256" key="6">
    <source>
        <dbReference type="ARBA" id="ARBA00022842"/>
    </source>
</evidence>
<dbReference type="PANTHER" id="PTHR33653:SF1">
    <property type="entry name" value="RIBONUCLEASE VAPC2"/>
    <property type="match status" value="1"/>
</dbReference>
<keyword evidence="2 8" id="KW-1277">Toxin-antitoxin system</keyword>
<evidence type="ECO:0000256" key="8">
    <source>
        <dbReference type="HAMAP-Rule" id="MF_00265"/>
    </source>
</evidence>
<evidence type="ECO:0000313" key="10">
    <source>
        <dbReference type="EMBL" id="SDJ71635.1"/>
    </source>
</evidence>
<evidence type="ECO:0000256" key="7">
    <source>
        <dbReference type="ARBA" id="ARBA00038093"/>
    </source>
</evidence>
<comment type="similarity">
    <text evidence="7 8">Belongs to the PINc/VapC protein family.</text>
</comment>
<evidence type="ECO:0000256" key="2">
    <source>
        <dbReference type="ARBA" id="ARBA00022649"/>
    </source>
</evidence>
<dbReference type="EMBL" id="FNFM01000001">
    <property type="protein sequence ID" value="SDJ71635.1"/>
    <property type="molecule type" value="Genomic_DNA"/>
</dbReference>
<keyword evidence="11" id="KW-1185">Reference proteome</keyword>
<dbReference type="PANTHER" id="PTHR33653">
    <property type="entry name" value="RIBONUCLEASE VAPC2"/>
    <property type="match status" value="1"/>
</dbReference>
<dbReference type="InterPro" id="IPR050556">
    <property type="entry name" value="Type_II_TA_system_RNase"/>
</dbReference>
<evidence type="ECO:0000256" key="3">
    <source>
        <dbReference type="ARBA" id="ARBA00022722"/>
    </source>
</evidence>
<organism evidence="10 11">
    <name type="scientific">Actinopolyspora mzabensis</name>
    <dbReference type="NCBI Taxonomy" id="995066"/>
    <lineage>
        <taxon>Bacteria</taxon>
        <taxon>Bacillati</taxon>
        <taxon>Actinomycetota</taxon>
        <taxon>Actinomycetes</taxon>
        <taxon>Actinopolysporales</taxon>
        <taxon>Actinopolysporaceae</taxon>
        <taxon>Actinopolyspora</taxon>
    </lineage>
</organism>
<dbReference type="InterPro" id="IPR002716">
    <property type="entry name" value="PIN_dom"/>
</dbReference>
<dbReference type="EC" id="3.1.-.-" evidence="8"/>
<dbReference type="Proteomes" id="UP000199213">
    <property type="component" value="Unassembled WGS sequence"/>
</dbReference>
<dbReference type="InterPro" id="IPR022907">
    <property type="entry name" value="VapC_family"/>
</dbReference>
<keyword evidence="3 8" id="KW-0540">Nuclease</keyword>
<keyword evidence="5 8" id="KW-0378">Hydrolase</keyword>
<feature type="binding site" evidence="8">
    <location>
        <position position="98"/>
    </location>
    <ligand>
        <name>Mg(2+)</name>
        <dbReference type="ChEBI" id="CHEBI:18420"/>
    </ligand>
</feature>
<evidence type="ECO:0000256" key="1">
    <source>
        <dbReference type="ARBA" id="ARBA00001946"/>
    </source>
</evidence>
<dbReference type="GO" id="GO:0016787">
    <property type="term" value="F:hydrolase activity"/>
    <property type="evidence" value="ECO:0007669"/>
    <property type="project" value="UniProtKB-KW"/>
</dbReference>
<comment type="function">
    <text evidence="8">Toxic component of a toxin-antitoxin (TA) system. An RNase.</text>
</comment>
<dbReference type="Gene3D" id="3.40.50.1010">
    <property type="entry name" value="5'-nuclease"/>
    <property type="match status" value="1"/>
</dbReference>
<dbReference type="HAMAP" id="MF_00265">
    <property type="entry name" value="VapC_Nob1"/>
    <property type="match status" value="1"/>
</dbReference>
<evidence type="ECO:0000256" key="5">
    <source>
        <dbReference type="ARBA" id="ARBA00022801"/>
    </source>
</evidence>
<dbReference type="OrthoDB" id="4213664at2"/>
<protein>
    <recommendedName>
        <fullName evidence="8">Ribonuclease VapC</fullName>
        <shortName evidence="8">RNase VapC</shortName>
        <ecNumber evidence="8">3.1.-.-</ecNumber>
    </recommendedName>
    <alternativeName>
        <fullName evidence="8">Toxin VapC</fullName>
    </alternativeName>
</protein>
<comment type="cofactor">
    <cofactor evidence="1 8">
        <name>Mg(2+)</name>
        <dbReference type="ChEBI" id="CHEBI:18420"/>
    </cofactor>
</comment>
<evidence type="ECO:0000256" key="4">
    <source>
        <dbReference type="ARBA" id="ARBA00022723"/>
    </source>
</evidence>
<reference evidence="11" key="1">
    <citation type="submission" date="2016-10" db="EMBL/GenBank/DDBJ databases">
        <authorList>
            <person name="Varghese N."/>
            <person name="Submissions S."/>
        </authorList>
    </citation>
    <scope>NUCLEOTIDE SEQUENCE [LARGE SCALE GENOMIC DNA]</scope>
    <source>
        <strain evidence="11">DSM 45460</strain>
    </source>
</reference>
<keyword evidence="4 8" id="KW-0479">Metal-binding</keyword>
<feature type="binding site" evidence="8">
    <location>
        <position position="7"/>
    </location>
    <ligand>
        <name>Mg(2+)</name>
        <dbReference type="ChEBI" id="CHEBI:18420"/>
    </ligand>
</feature>
<gene>
    <name evidence="8" type="primary">vapC</name>
    <name evidence="10" type="ORF">SAMN04487820_101445</name>
</gene>
<accession>A0A1G8W1N1</accession>
<keyword evidence="6 8" id="KW-0460">Magnesium</keyword>
<evidence type="ECO:0000313" key="11">
    <source>
        <dbReference type="Proteomes" id="UP000199213"/>
    </source>
</evidence>
<sequence>MARLILDTGVLITGQQGRLDLAVLAGDDDVVVPTMAVAEYLAGVALGGDPARRAAETTFLDELLAVTPTFDYTVPVARAHAELLAHVRRTGQPRGAHDLVIAACAVAADRVLVTTDAKARFEELPGVRARLLDP</sequence>
<proteinExistence type="inferred from homology"/>
<keyword evidence="8" id="KW-0800">Toxin</keyword>
<dbReference type="GO" id="GO:0000287">
    <property type="term" value="F:magnesium ion binding"/>
    <property type="evidence" value="ECO:0007669"/>
    <property type="project" value="UniProtKB-UniRule"/>
</dbReference>
<dbReference type="GO" id="GO:0004540">
    <property type="term" value="F:RNA nuclease activity"/>
    <property type="evidence" value="ECO:0007669"/>
    <property type="project" value="InterPro"/>
</dbReference>
<dbReference type="AlphaFoldDB" id="A0A1G8W1N1"/>